<comment type="caution">
    <text evidence="1">The sequence shown here is derived from an EMBL/GenBank/DDBJ whole genome shotgun (WGS) entry which is preliminary data.</text>
</comment>
<evidence type="ECO:0000313" key="1">
    <source>
        <dbReference type="EMBL" id="KKR03503.1"/>
    </source>
</evidence>
<dbReference type="EMBL" id="LBWG01000028">
    <property type="protein sequence ID" value="KKR03503.1"/>
    <property type="molecule type" value="Genomic_DNA"/>
</dbReference>
<reference evidence="1 2" key="1">
    <citation type="journal article" date="2015" name="Nature">
        <title>rRNA introns, odd ribosomes, and small enigmatic genomes across a large radiation of phyla.</title>
        <authorList>
            <person name="Brown C.T."/>
            <person name="Hug L.A."/>
            <person name="Thomas B.C."/>
            <person name="Sharon I."/>
            <person name="Castelle C.J."/>
            <person name="Singh A."/>
            <person name="Wilkins M.J."/>
            <person name="Williams K.H."/>
            <person name="Banfield J.F."/>
        </authorList>
    </citation>
    <scope>NUCLEOTIDE SEQUENCE [LARGE SCALE GENOMIC DNA]</scope>
</reference>
<proteinExistence type="predicted"/>
<dbReference type="AlphaFoldDB" id="A0A0G0MK18"/>
<organism evidence="1 2">
    <name type="scientific">Candidatus Uhrbacteria bacterium GW2011_GWF2_39_13</name>
    <dbReference type="NCBI Taxonomy" id="1618995"/>
    <lineage>
        <taxon>Bacteria</taxon>
        <taxon>Candidatus Uhriibacteriota</taxon>
    </lineage>
</organism>
<dbReference type="Proteomes" id="UP000033935">
    <property type="component" value="Unassembled WGS sequence"/>
</dbReference>
<name>A0A0G0MK18_9BACT</name>
<accession>A0A0G0MK18</accession>
<evidence type="ECO:0000313" key="2">
    <source>
        <dbReference type="Proteomes" id="UP000033935"/>
    </source>
</evidence>
<protein>
    <submittedName>
        <fullName evidence="1">Uncharacterized protein</fullName>
    </submittedName>
</protein>
<sequence length="202" mass="23614">MRCIIALTTIILCISLNSQITVTENDREYSLKYDIDSASYRVLRFSRGFEDSLFTYLNYSRSKKADGFEKEMKILDTLFGKSIGKIALDLRSVSIGYPLEFDDIMPKYIKTFIDSKQWSDHVKAKGRELDYKLMRKVILEGGIFDSFLSLLKKYGYEVKEISTEKHGFVLKEDLKKYGYQGDEIIPVPFMLYWKVERVKIVK</sequence>
<gene>
    <name evidence="1" type="ORF">UT30_C0028G0005</name>
</gene>